<organism evidence="5 6">
    <name type="scientific">Chitinophaga nivalis</name>
    <dbReference type="NCBI Taxonomy" id="2991709"/>
    <lineage>
        <taxon>Bacteria</taxon>
        <taxon>Pseudomonadati</taxon>
        <taxon>Bacteroidota</taxon>
        <taxon>Chitinophagia</taxon>
        <taxon>Chitinophagales</taxon>
        <taxon>Chitinophagaceae</taxon>
        <taxon>Chitinophaga</taxon>
    </lineage>
</organism>
<dbReference type="InterPro" id="IPR036291">
    <property type="entry name" value="NAD(P)-bd_dom_sf"/>
</dbReference>
<dbReference type="Proteomes" id="UP001207742">
    <property type="component" value="Unassembled WGS sequence"/>
</dbReference>
<dbReference type="PANTHER" id="PTHR44196:SF1">
    <property type="entry name" value="DEHYDROGENASE_REDUCTASE SDR FAMILY MEMBER 7B"/>
    <property type="match status" value="1"/>
</dbReference>
<sequence>MQTTHNTVLITGGSAGIGLAIARLLSQHNNHVIITGRDPERLKAAAAGLENVTPVVCDVTKEKDVDRLVQLLHTSYPNTNILINNAGKAIAYQLSSKADAFEKAADEILTNYLSVISLTEKLLPLLHTQPDAAIVNVTSIGALVPSYKIPTYTASKAALRSYTQSLRLTLAATGNIRVFELMPPLVNTDFSREIGGSKGIPPEAVADALLEALGQDIYEIHVGATAQLYELLRTSPADALRAMNPA</sequence>
<dbReference type="PRINTS" id="PR00080">
    <property type="entry name" value="SDRFAMILY"/>
</dbReference>
<comment type="similarity">
    <text evidence="1 3">Belongs to the short-chain dehydrogenases/reductases (SDR) family.</text>
</comment>
<evidence type="ECO:0000313" key="6">
    <source>
        <dbReference type="Proteomes" id="UP001207742"/>
    </source>
</evidence>
<dbReference type="PANTHER" id="PTHR44196">
    <property type="entry name" value="DEHYDROGENASE/REDUCTASE SDR FAMILY MEMBER 7B"/>
    <property type="match status" value="1"/>
</dbReference>
<comment type="caution">
    <text evidence="5">The sequence shown here is derived from an EMBL/GenBank/DDBJ whole genome shotgun (WGS) entry which is preliminary data.</text>
</comment>
<dbReference type="PRINTS" id="PR00081">
    <property type="entry name" value="GDHRDH"/>
</dbReference>
<evidence type="ECO:0000259" key="4">
    <source>
        <dbReference type="SMART" id="SM00822"/>
    </source>
</evidence>
<keyword evidence="2" id="KW-0560">Oxidoreductase</keyword>
<evidence type="ECO:0000256" key="2">
    <source>
        <dbReference type="ARBA" id="ARBA00023002"/>
    </source>
</evidence>
<dbReference type="SMART" id="SM00822">
    <property type="entry name" value="PKS_KR"/>
    <property type="match status" value="1"/>
</dbReference>
<protein>
    <submittedName>
        <fullName evidence="5">SDR family NAD(P)-dependent oxidoreductase</fullName>
    </submittedName>
</protein>
<feature type="domain" description="Ketoreductase" evidence="4">
    <location>
        <begin position="6"/>
        <end position="182"/>
    </location>
</feature>
<gene>
    <name evidence="5" type="ORF">OL497_14920</name>
</gene>
<reference evidence="5 6" key="1">
    <citation type="submission" date="2022-10" db="EMBL/GenBank/DDBJ databases">
        <title>Chitinophaga nivalis PC15 sp. nov., isolated from Pyeongchang county, South Korea.</title>
        <authorList>
            <person name="Trinh H.N."/>
        </authorList>
    </citation>
    <scope>NUCLEOTIDE SEQUENCE [LARGE SCALE GENOMIC DNA]</scope>
    <source>
        <strain evidence="5 6">PC14</strain>
    </source>
</reference>
<dbReference type="InterPro" id="IPR002347">
    <property type="entry name" value="SDR_fam"/>
</dbReference>
<dbReference type="PROSITE" id="PS00061">
    <property type="entry name" value="ADH_SHORT"/>
    <property type="match status" value="1"/>
</dbReference>
<keyword evidence="6" id="KW-1185">Reference proteome</keyword>
<dbReference type="EMBL" id="JAPDNS010000001">
    <property type="protein sequence ID" value="MCW3485199.1"/>
    <property type="molecule type" value="Genomic_DNA"/>
</dbReference>
<evidence type="ECO:0000256" key="1">
    <source>
        <dbReference type="ARBA" id="ARBA00006484"/>
    </source>
</evidence>
<evidence type="ECO:0000313" key="5">
    <source>
        <dbReference type="EMBL" id="MCW3485199.1"/>
    </source>
</evidence>
<dbReference type="RefSeq" id="WP_264731344.1">
    <property type="nucleotide sequence ID" value="NZ_JAPDNR010000001.1"/>
</dbReference>
<dbReference type="InterPro" id="IPR057326">
    <property type="entry name" value="KR_dom"/>
</dbReference>
<proteinExistence type="inferred from homology"/>
<dbReference type="SUPFAM" id="SSF51735">
    <property type="entry name" value="NAD(P)-binding Rossmann-fold domains"/>
    <property type="match status" value="1"/>
</dbReference>
<dbReference type="Gene3D" id="3.40.50.720">
    <property type="entry name" value="NAD(P)-binding Rossmann-like Domain"/>
    <property type="match status" value="1"/>
</dbReference>
<accession>A0ABT3INA3</accession>
<dbReference type="InterPro" id="IPR020904">
    <property type="entry name" value="Sc_DH/Rdtase_CS"/>
</dbReference>
<dbReference type="Pfam" id="PF00106">
    <property type="entry name" value="adh_short"/>
    <property type="match status" value="1"/>
</dbReference>
<name>A0ABT3INA3_9BACT</name>
<evidence type="ECO:0000256" key="3">
    <source>
        <dbReference type="RuleBase" id="RU000363"/>
    </source>
</evidence>